<dbReference type="PANTHER" id="PTHR19308:SF56">
    <property type="entry name" value="START DOMAIN-CONTAINING PROTEIN"/>
    <property type="match status" value="1"/>
</dbReference>
<dbReference type="Gene3D" id="3.30.530.20">
    <property type="match status" value="1"/>
</dbReference>
<feature type="domain" description="START" evidence="1">
    <location>
        <begin position="66"/>
        <end position="266"/>
    </location>
</feature>
<dbReference type="InterPro" id="IPR051213">
    <property type="entry name" value="START_lipid_transfer"/>
</dbReference>
<comment type="caution">
    <text evidence="2">The sequence shown here is derived from an EMBL/GenBank/DDBJ whole genome shotgun (WGS) entry which is preliminary data.</text>
</comment>
<dbReference type="GO" id="GO:0008289">
    <property type="term" value="F:lipid binding"/>
    <property type="evidence" value="ECO:0007669"/>
    <property type="project" value="InterPro"/>
</dbReference>
<evidence type="ECO:0000259" key="1">
    <source>
        <dbReference type="PROSITE" id="PS50848"/>
    </source>
</evidence>
<dbReference type="AlphaFoldDB" id="A0AAD7XNV0"/>
<evidence type="ECO:0000313" key="2">
    <source>
        <dbReference type="EMBL" id="KAJ8606637.1"/>
    </source>
</evidence>
<keyword evidence="3" id="KW-1185">Reference proteome</keyword>
<sequence length="269" mass="29968">MALLLLLTVGSAETFSFRGIGEPWPTPGRWFSQTVRRHATTHLHKTPGGALAENVGDKQLESEKLVQRVLKLVDDRSGRWLPIVTRGRCKVWLLKEPDSPHACILAKGVIDASAPKVYDLFAKTERAGEFNEYCAQCVDIERLDYNTKVSWSVTKSFGNGLFKPRDFVTLCHFAKLRDGSKCVVNTATTHRAKPENPRFQRAEVILAANIVKPLGADKTHLTLLTSVNPRGALDNCVCARIMNQIIKRSPVAFFNSVERAAMKTRLVEA</sequence>
<dbReference type="SMART" id="SM00234">
    <property type="entry name" value="START"/>
    <property type="match status" value="1"/>
</dbReference>
<dbReference type="SUPFAM" id="SSF55961">
    <property type="entry name" value="Bet v1-like"/>
    <property type="match status" value="1"/>
</dbReference>
<name>A0AAD7XNV0_9STRA</name>
<gene>
    <name evidence="2" type="ORF">CTAYLR_008402</name>
</gene>
<dbReference type="GO" id="GO:0005737">
    <property type="term" value="C:cytoplasm"/>
    <property type="evidence" value="ECO:0007669"/>
    <property type="project" value="UniProtKB-ARBA"/>
</dbReference>
<dbReference type="CDD" id="cd00177">
    <property type="entry name" value="START"/>
    <property type="match status" value="1"/>
</dbReference>
<reference evidence="2" key="1">
    <citation type="submission" date="2023-01" db="EMBL/GenBank/DDBJ databases">
        <title>Metagenome sequencing of chrysophaentin producing Chrysophaeum taylorii.</title>
        <authorList>
            <person name="Davison J."/>
            <person name="Bewley C."/>
        </authorList>
    </citation>
    <scope>NUCLEOTIDE SEQUENCE</scope>
    <source>
        <strain evidence="2">NIES-1699</strain>
    </source>
</reference>
<dbReference type="InterPro" id="IPR002913">
    <property type="entry name" value="START_lipid-bd_dom"/>
</dbReference>
<dbReference type="Proteomes" id="UP001230188">
    <property type="component" value="Unassembled WGS sequence"/>
</dbReference>
<proteinExistence type="predicted"/>
<accession>A0AAD7XNV0</accession>
<dbReference type="EMBL" id="JAQMWT010000262">
    <property type="protein sequence ID" value="KAJ8606637.1"/>
    <property type="molecule type" value="Genomic_DNA"/>
</dbReference>
<dbReference type="PROSITE" id="PS50848">
    <property type="entry name" value="START"/>
    <property type="match status" value="1"/>
</dbReference>
<protein>
    <recommendedName>
        <fullName evidence="1">START domain-containing protein</fullName>
    </recommendedName>
</protein>
<organism evidence="2 3">
    <name type="scientific">Chrysophaeum taylorii</name>
    <dbReference type="NCBI Taxonomy" id="2483200"/>
    <lineage>
        <taxon>Eukaryota</taxon>
        <taxon>Sar</taxon>
        <taxon>Stramenopiles</taxon>
        <taxon>Ochrophyta</taxon>
        <taxon>Pelagophyceae</taxon>
        <taxon>Pelagomonadales</taxon>
        <taxon>Pelagomonadaceae</taxon>
        <taxon>Chrysophaeum</taxon>
    </lineage>
</organism>
<dbReference type="PANTHER" id="PTHR19308">
    <property type="entry name" value="PHOSPHATIDYLCHOLINE TRANSFER PROTEIN"/>
    <property type="match status" value="1"/>
</dbReference>
<evidence type="ECO:0000313" key="3">
    <source>
        <dbReference type="Proteomes" id="UP001230188"/>
    </source>
</evidence>
<dbReference type="InterPro" id="IPR023393">
    <property type="entry name" value="START-like_dom_sf"/>
</dbReference>
<dbReference type="Pfam" id="PF01852">
    <property type="entry name" value="START"/>
    <property type="match status" value="1"/>
</dbReference>